<evidence type="ECO:0000256" key="1">
    <source>
        <dbReference type="SAM" id="Phobius"/>
    </source>
</evidence>
<accession>A0A8G1RXJ2</accession>
<reference evidence="2 3" key="1">
    <citation type="submission" date="2018-02" db="EMBL/GenBank/DDBJ databases">
        <title>The genomes of Aspergillus section Nigri reveals drivers in fungal speciation.</title>
        <authorList>
            <consortium name="DOE Joint Genome Institute"/>
            <person name="Vesth T.C."/>
            <person name="Nybo J."/>
            <person name="Theobald S."/>
            <person name="Brandl J."/>
            <person name="Frisvad J.C."/>
            <person name="Nielsen K.F."/>
            <person name="Lyhne E.K."/>
            <person name="Kogle M.E."/>
            <person name="Kuo A."/>
            <person name="Riley R."/>
            <person name="Clum A."/>
            <person name="Nolan M."/>
            <person name="Lipzen A."/>
            <person name="Salamov A."/>
            <person name="Henrissat B."/>
            <person name="Wiebenga A."/>
            <person name="De vries R.P."/>
            <person name="Grigoriev I.V."/>
            <person name="Mortensen U.H."/>
            <person name="Andersen M.R."/>
            <person name="Baker S.E."/>
        </authorList>
    </citation>
    <scope>NUCLEOTIDE SEQUENCE [LARGE SCALE GENOMIC DNA]</scope>
    <source>
        <strain evidence="2 3">CBS 313.89</strain>
    </source>
</reference>
<dbReference type="EMBL" id="KZ824628">
    <property type="protein sequence ID" value="RAK80562.1"/>
    <property type="molecule type" value="Genomic_DNA"/>
</dbReference>
<feature type="transmembrane region" description="Helical" evidence="1">
    <location>
        <begin position="18"/>
        <end position="43"/>
    </location>
</feature>
<name>A0A8G1RXJ2_9EURO</name>
<sequence>MTLHGLELSLAKGRSQKLVCAVGVLLCLCFPLSVHAILAMLFYPTHCQCFSSGFTCGPSIPVLFFLYIFSLISLSFFFYFLAYCRNSPWKEYLSLVTYPPSYNNKHNCQERPSRVGIDLGIPSQSWRLPWLVTICLPYGV</sequence>
<feature type="transmembrane region" description="Helical" evidence="1">
    <location>
        <begin position="63"/>
        <end position="84"/>
    </location>
</feature>
<keyword evidence="3" id="KW-1185">Reference proteome</keyword>
<protein>
    <submittedName>
        <fullName evidence="2">Uncharacterized protein</fullName>
    </submittedName>
</protein>
<proteinExistence type="predicted"/>
<dbReference type="AlphaFoldDB" id="A0A8G1RXJ2"/>
<dbReference type="Proteomes" id="UP000249789">
    <property type="component" value="Unassembled WGS sequence"/>
</dbReference>
<organism evidence="2 3">
    <name type="scientific">Aspergillus fijiensis CBS 313.89</name>
    <dbReference type="NCBI Taxonomy" id="1448319"/>
    <lineage>
        <taxon>Eukaryota</taxon>
        <taxon>Fungi</taxon>
        <taxon>Dikarya</taxon>
        <taxon>Ascomycota</taxon>
        <taxon>Pezizomycotina</taxon>
        <taxon>Eurotiomycetes</taxon>
        <taxon>Eurotiomycetidae</taxon>
        <taxon>Eurotiales</taxon>
        <taxon>Aspergillaceae</taxon>
        <taxon>Aspergillus</taxon>
    </lineage>
</organism>
<dbReference type="GeneID" id="63857638"/>
<dbReference type="VEuPathDB" id="FungiDB:BO72DRAFT_283487"/>
<keyword evidence="1" id="KW-1133">Transmembrane helix</keyword>
<keyword evidence="1" id="KW-0812">Transmembrane</keyword>
<keyword evidence="1" id="KW-0472">Membrane</keyword>
<evidence type="ECO:0000313" key="3">
    <source>
        <dbReference type="Proteomes" id="UP000249789"/>
    </source>
</evidence>
<evidence type="ECO:0000313" key="2">
    <source>
        <dbReference type="EMBL" id="RAK80562.1"/>
    </source>
</evidence>
<dbReference type="RefSeq" id="XP_040804572.1">
    <property type="nucleotide sequence ID" value="XM_040940305.1"/>
</dbReference>
<gene>
    <name evidence="2" type="ORF">BO72DRAFT_283487</name>
</gene>